<protein>
    <submittedName>
        <fullName evidence="2">Outer membrane protein TolC</fullName>
    </submittedName>
</protein>
<evidence type="ECO:0000313" key="3">
    <source>
        <dbReference type="Proteomes" id="UP000198814"/>
    </source>
</evidence>
<name>A0A1H8PBJ4_9PROT</name>
<sequence length="448" mass="49969">MIPGRIVALVLAVTALPANVQGKEDSLNKAGTAIFAQSIPQKTLAASHSHNVTLLPSLIAEALENNPEIQAAYQEREAAQQRISPAEALDDPMLEAGVINAPLASSPFNREDMTMKMIGLSQRLPFPGKRGLRKDVAAKDADAIEQGYHETVNRVVHDLKIAYFDLGLTLETIKLVEKNKQTLERFLRIAEERYQVGQGSQADVLKAQTQVSRMLDRLLILAREQPVLEAELIRTLGRNTKGEIPIPVPLQIQEVPLNLETFQQEAIAQRPQLLALQSLIARNEKSIDLARRAYYPDFDVRLSYGQRDNMMDGTRRDDMVSMTVAVNLPVWRGNKIEPRIVESQAMRDQTVSLYQAQSNEVTARLRQQIAIAEQSLKSVKLYQTAILPQAKLTVESALAAYQVNRVDFLTLLDNQMTVFDFETSLITAMANYNKAVAEIDLLAGKKQH</sequence>
<accession>A0A1H8PBJ4</accession>
<dbReference type="STRING" id="42354.SAMN05216333_10929"/>
<dbReference type="GO" id="GO:0015562">
    <property type="term" value="F:efflux transmembrane transporter activity"/>
    <property type="evidence" value="ECO:0007669"/>
    <property type="project" value="InterPro"/>
</dbReference>
<reference evidence="3" key="1">
    <citation type="submission" date="2016-10" db="EMBL/GenBank/DDBJ databases">
        <authorList>
            <person name="Varghese N."/>
            <person name="Submissions S."/>
        </authorList>
    </citation>
    <scope>NUCLEOTIDE SEQUENCE [LARGE SCALE GENOMIC DNA]</scope>
    <source>
        <strain evidence="3">Nm76</strain>
    </source>
</reference>
<dbReference type="InterPro" id="IPR003423">
    <property type="entry name" value="OMP_efflux"/>
</dbReference>
<evidence type="ECO:0000256" key="1">
    <source>
        <dbReference type="ARBA" id="ARBA00007613"/>
    </source>
</evidence>
<dbReference type="Gene3D" id="1.20.1600.10">
    <property type="entry name" value="Outer membrane efflux proteins (OEP)"/>
    <property type="match status" value="1"/>
</dbReference>
<comment type="similarity">
    <text evidence="1">Belongs to the outer membrane factor (OMF) (TC 1.B.17) family.</text>
</comment>
<dbReference type="Proteomes" id="UP000198814">
    <property type="component" value="Unassembled WGS sequence"/>
</dbReference>
<dbReference type="PANTHER" id="PTHR30203">
    <property type="entry name" value="OUTER MEMBRANE CATION EFFLUX PROTEIN"/>
    <property type="match status" value="1"/>
</dbReference>
<dbReference type="PANTHER" id="PTHR30203:SF24">
    <property type="entry name" value="BLR4935 PROTEIN"/>
    <property type="match status" value="1"/>
</dbReference>
<dbReference type="Pfam" id="PF02321">
    <property type="entry name" value="OEP"/>
    <property type="match status" value="2"/>
</dbReference>
<gene>
    <name evidence="2" type="ORF">SAMN05216333_10929</name>
</gene>
<dbReference type="SUPFAM" id="SSF56954">
    <property type="entry name" value="Outer membrane efflux proteins (OEP)"/>
    <property type="match status" value="1"/>
</dbReference>
<dbReference type="RefSeq" id="WP_090449293.1">
    <property type="nucleotide sequence ID" value="NZ_FODO01000009.1"/>
</dbReference>
<proteinExistence type="inferred from homology"/>
<organism evidence="2 3">
    <name type="scientific">Nitrosomonas oligotropha</name>
    <dbReference type="NCBI Taxonomy" id="42354"/>
    <lineage>
        <taxon>Bacteria</taxon>
        <taxon>Pseudomonadati</taxon>
        <taxon>Pseudomonadota</taxon>
        <taxon>Betaproteobacteria</taxon>
        <taxon>Nitrosomonadales</taxon>
        <taxon>Nitrosomonadaceae</taxon>
        <taxon>Nitrosomonas</taxon>
    </lineage>
</organism>
<evidence type="ECO:0000313" key="2">
    <source>
        <dbReference type="EMBL" id="SEO39074.1"/>
    </source>
</evidence>
<dbReference type="InterPro" id="IPR010131">
    <property type="entry name" value="MdtP/NodT-like"/>
</dbReference>
<dbReference type="AlphaFoldDB" id="A0A1H8PBJ4"/>
<dbReference type="EMBL" id="FODO01000009">
    <property type="protein sequence ID" value="SEO39074.1"/>
    <property type="molecule type" value="Genomic_DNA"/>
</dbReference>
<keyword evidence="3" id="KW-1185">Reference proteome</keyword>